<organism evidence="3 4">
    <name type="scientific">Defluviimonas salinarum</name>
    <dbReference type="NCBI Taxonomy" id="2992147"/>
    <lineage>
        <taxon>Bacteria</taxon>
        <taxon>Pseudomonadati</taxon>
        <taxon>Pseudomonadota</taxon>
        <taxon>Alphaproteobacteria</taxon>
        <taxon>Rhodobacterales</taxon>
        <taxon>Paracoccaceae</taxon>
        <taxon>Albidovulum</taxon>
    </lineage>
</organism>
<evidence type="ECO:0000313" key="3">
    <source>
        <dbReference type="EMBL" id="MCW3784649.1"/>
    </source>
</evidence>
<feature type="region of interest" description="Disordered" evidence="1">
    <location>
        <begin position="48"/>
        <end position="70"/>
    </location>
</feature>
<comment type="caution">
    <text evidence="3">The sequence shown here is derived from an EMBL/GenBank/DDBJ whole genome shotgun (WGS) entry which is preliminary data.</text>
</comment>
<dbReference type="InterPro" id="IPR002686">
    <property type="entry name" value="Transposase_17"/>
</dbReference>
<protein>
    <submittedName>
        <fullName evidence="3">Transposase</fullName>
    </submittedName>
</protein>
<evidence type="ECO:0000256" key="1">
    <source>
        <dbReference type="SAM" id="MobiDB-lite"/>
    </source>
</evidence>
<dbReference type="InterPro" id="IPR036515">
    <property type="entry name" value="Transposase_17_sf"/>
</dbReference>
<evidence type="ECO:0000259" key="2">
    <source>
        <dbReference type="Pfam" id="PF01797"/>
    </source>
</evidence>
<accession>A0ABT3JAE0</accession>
<dbReference type="Gene3D" id="3.30.70.1290">
    <property type="entry name" value="Transposase IS200-like"/>
    <property type="match status" value="1"/>
</dbReference>
<name>A0ABT3JAE0_9RHOB</name>
<dbReference type="Pfam" id="PF01797">
    <property type="entry name" value="Y1_Tnp"/>
    <property type="match status" value="1"/>
</dbReference>
<feature type="non-terminal residue" evidence="3">
    <location>
        <position position="1"/>
    </location>
</feature>
<proteinExistence type="predicted"/>
<keyword evidence="4" id="KW-1185">Reference proteome</keyword>
<gene>
    <name evidence="3" type="ORF">OM960_24345</name>
</gene>
<dbReference type="RefSeq" id="WP_264773808.1">
    <property type="nucleotide sequence ID" value="NZ_JAPDOG010000054.1"/>
</dbReference>
<reference evidence="3 4" key="1">
    <citation type="submission" date="2022-10" db="EMBL/GenBank/DDBJ databases">
        <title>Defluviimonas sp. CAU 1641 isolated from mud.</title>
        <authorList>
            <person name="Kim W."/>
        </authorList>
    </citation>
    <scope>NUCLEOTIDE SEQUENCE [LARGE SCALE GENOMIC DNA]</scope>
    <source>
        <strain evidence="3 4">CAU 1641</strain>
    </source>
</reference>
<sequence>LWGEAFWSPSYCVVSCGGAPLDVVKAYVESQNAPGRIRIGAVRRAAAREEKRRREENRRLDPSLKEGGCG</sequence>
<dbReference type="SUPFAM" id="SSF143422">
    <property type="entry name" value="Transposase IS200-like"/>
    <property type="match status" value="1"/>
</dbReference>
<evidence type="ECO:0000313" key="4">
    <source>
        <dbReference type="Proteomes" id="UP001207582"/>
    </source>
</evidence>
<feature type="compositionally biased region" description="Basic and acidic residues" evidence="1">
    <location>
        <begin position="48"/>
        <end position="64"/>
    </location>
</feature>
<dbReference type="Proteomes" id="UP001207582">
    <property type="component" value="Unassembled WGS sequence"/>
</dbReference>
<dbReference type="EMBL" id="JAPDOG010000054">
    <property type="protein sequence ID" value="MCW3784649.1"/>
    <property type="molecule type" value="Genomic_DNA"/>
</dbReference>
<feature type="domain" description="Transposase IS200-like" evidence="2">
    <location>
        <begin position="1"/>
        <end position="31"/>
    </location>
</feature>